<dbReference type="Pfam" id="PF01841">
    <property type="entry name" value="Transglut_core"/>
    <property type="match status" value="1"/>
</dbReference>
<feature type="chain" id="PRO_5022934892" evidence="1">
    <location>
        <begin position="27"/>
        <end position="493"/>
    </location>
</feature>
<feature type="domain" description="Transglutaminase-like" evidence="2">
    <location>
        <begin position="351"/>
        <end position="412"/>
    </location>
</feature>
<evidence type="ECO:0000256" key="1">
    <source>
        <dbReference type="SAM" id="SignalP"/>
    </source>
</evidence>
<keyword evidence="1" id="KW-0732">Signal</keyword>
<name>A0A5C5VXL2_9BACT</name>
<dbReference type="PANTHER" id="PTHR38339">
    <property type="entry name" value="TRANSGLUTAMINASE DOMAIN PROTEIN"/>
    <property type="match status" value="1"/>
</dbReference>
<gene>
    <name evidence="3" type="ORF">Pla111_27560</name>
</gene>
<evidence type="ECO:0000313" key="4">
    <source>
        <dbReference type="Proteomes" id="UP000318995"/>
    </source>
</evidence>
<dbReference type="InterPro" id="IPR002931">
    <property type="entry name" value="Transglutaminase-like"/>
</dbReference>
<dbReference type="SUPFAM" id="SSF54001">
    <property type="entry name" value="Cysteine proteinases"/>
    <property type="match status" value="1"/>
</dbReference>
<dbReference type="RefSeq" id="WP_146574980.1">
    <property type="nucleotide sequence ID" value="NZ_SJPH01000007.1"/>
</dbReference>
<dbReference type="InterPro" id="IPR038765">
    <property type="entry name" value="Papain-like_cys_pep_sf"/>
</dbReference>
<dbReference type="EMBL" id="SJPH01000007">
    <property type="protein sequence ID" value="TWT42451.1"/>
    <property type="molecule type" value="Genomic_DNA"/>
</dbReference>
<sequence length="493" mass="56198" precursor="true">MSRQRFTTCLVLWSAAWLSAATLATADELATLLERGELAQAEALLRTQVADPLGPVVGDAARQLEILRRTRLEYSLDRDQLLVALRSRLPDVTDEQIDRWTAAGALQHRVIDGQVRYFRKAPNNLFLIEPAARGRRDATNAKRPPDEARERFDLDALLGEIVDQSQTEPTKRLTAIRHRLEYEVRINGTHPRVKPRLRPGAVVRAWLPFPQEYGPQTEVRLVSSEPPVKLIAPNGVPHRSAYFEQTLGASESEAPTFQMTVEFVSQAYCPRIDPDQVQPYDPADENYRRYTAERLPHEALTPAVRRLADEIVGDQTNPLEKARRVFRWVSANILWVGEYEYCLIPSLSQKGLAEGRGDCGVQGTVFVTLCRAAGVPARWQSGWETQPGRWNLHDWSEIYVLPWGWLPVDASYGVRKSDDPRVADFYLGARDPYRMIVNLDYARELIPPKTSFRSEPNDFQRGEVEIDGHNLYFDEWTYRFDFRTEALDSASTP</sequence>
<organism evidence="3 4">
    <name type="scientific">Botrimarina hoheduenensis</name>
    <dbReference type="NCBI Taxonomy" id="2528000"/>
    <lineage>
        <taxon>Bacteria</taxon>
        <taxon>Pseudomonadati</taxon>
        <taxon>Planctomycetota</taxon>
        <taxon>Planctomycetia</taxon>
        <taxon>Pirellulales</taxon>
        <taxon>Lacipirellulaceae</taxon>
        <taxon>Botrimarina</taxon>
    </lineage>
</organism>
<dbReference type="AlphaFoldDB" id="A0A5C5VXL2"/>
<evidence type="ECO:0000259" key="2">
    <source>
        <dbReference type="SMART" id="SM00460"/>
    </source>
</evidence>
<dbReference type="PANTHER" id="PTHR38339:SF1">
    <property type="entry name" value="TRANSGLUTAMINASE-LIKE DOMAIN-CONTAINING PROTEIN"/>
    <property type="match status" value="1"/>
</dbReference>
<dbReference type="Proteomes" id="UP000318995">
    <property type="component" value="Unassembled WGS sequence"/>
</dbReference>
<dbReference type="Gene3D" id="3.10.620.30">
    <property type="match status" value="1"/>
</dbReference>
<dbReference type="OrthoDB" id="9804872at2"/>
<comment type="caution">
    <text evidence="3">The sequence shown here is derived from an EMBL/GenBank/DDBJ whole genome shotgun (WGS) entry which is preliminary data.</text>
</comment>
<dbReference type="SMART" id="SM00460">
    <property type="entry name" value="TGc"/>
    <property type="match status" value="1"/>
</dbReference>
<evidence type="ECO:0000313" key="3">
    <source>
        <dbReference type="EMBL" id="TWT42451.1"/>
    </source>
</evidence>
<proteinExistence type="predicted"/>
<reference evidence="3 4" key="1">
    <citation type="submission" date="2019-02" db="EMBL/GenBank/DDBJ databases">
        <title>Deep-cultivation of Planctomycetes and their phenomic and genomic characterization uncovers novel biology.</title>
        <authorList>
            <person name="Wiegand S."/>
            <person name="Jogler M."/>
            <person name="Boedeker C."/>
            <person name="Pinto D."/>
            <person name="Vollmers J."/>
            <person name="Rivas-Marin E."/>
            <person name="Kohn T."/>
            <person name="Peeters S.H."/>
            <person name="Heuer A."/>
            <person name="Rast P."/>
            <person name="Oberbeckmann S."/>
            <person name="Bunk B."/>
            <person name="Jeske O."/>
            <person name="Meyerdierks A."/>
            <person name="Storesund J.E."/>
            <person name="Kallscheuer N."/>
            <person name="Luecker S."/>
            <person name="Lage O.M."/>
            <person name="Pohl T."/>
            <person name="Merkel B.J."/>
            <person name="Hornburger P."/>
            <person name="Mueller R.-W."/>
            <person name="Bruemmer F."/>
            <person name="Labrenz M."/>
            <person name="Spormann A.M."/>
            <person name="Op Den Camp H."/>
            <person name="Overmann J."/>
            <person name="Amann R."/>
            <person name="Jetten M.S.M."/>
            <person name="Mascher T."/>
            <person name="Medema M.H."/>
            <person name="Devos D.P."/>
            <person name="Kaster A.-K."/>
            <person name="Ovreas L."/>
            <person name="Rohde M."/>
            <person name="Galperin M.Y."/>
            <person name="Jogler C."/>
        </authorList>
    </citation>
    <scope>NUCLEOTIDE SEQUENCE [LARGE SCALE GENOMIC DNA]</scope>
    <source>
        <strain evidence="3 4">Pla111</strain>
    </source>
</reference>
<protein>
    <submittedName>
        <fullName evidence="3">Transglutaminase-like superfamily protein</fullName>
    </submittedName>
</protein>
<keyword evidence="4" id="KW-1185">Reference proteome</keyword>
<feature type="signal peptide" evidence="1">
    <location>
        <begin position="1"/>
        <end position="26"/>
    </location>
</feature>
<accession>A0A5C5VXL2</accession>